<dbReference type="AlphaFoldDB" id="A0A336Q5P4"/>
<proteinExistence type="predicted"/>
<sequence>MKPGCTLFLLLFSAITASTAVLAEASPSATTAPYLLAGAPTFDLSISQFRENFNQQNPRLPLNEFRAIDSSRDRANLTRAASKINENLYASTALERGTLKIKSMQITWLPIQGPEQKAAKAKAQEYMAAVIRTVAPLLTKEQSQQKLQKLLTAGKNKHYYAETEGAIRYVVADNGEKGLTFAVEPIKLALSENLEGLN</sequence>
<dbReference type="InterPro" id="IPR009918">
    <property type="entry name" value="DUF1454"/>
</dbReference>
<feature type="chain" id="PRO_5044073360" evidence="1">
    <location>
        <begin position="24"/>
        <end position="198"/>
    </location>
</feature>
<dbReference type="EMBL" id="LR134204">
    <property type="protein sequence ID" value="VEB91993.1"/>
    <property type="molecule type" value="Genomic_DNA"/>
</dbReference>
<evidence type="ECO:0000313" key="3">
    <source>
        <dbReference type="Proteomes" id="UP000270272"/>
    </source>
</evidence>
<reference evidence="2 3" key="1">
    <citation type="submission" date="2018-12" db="EMBL/GenBank/DDBJ databases">
        <authorList>
            <consortium name="Pathogen Informatics"/>
        </authorList>
    </citation>
    <scope>NUCLEOTIDE SEQUENCE [LARGE SCALE GENOMIC DNA]</scope>
    <source>
        <strain evidence="2 3">NCTC11075</strain>
    </source>
</reference>
<accession>A0A336Q5P4</accession>
<name>A0A336Q5P4_CITKO</name>
<keyword evidence="1" id="KW-0732">Signal</keyword>
<feature type="signal peptide" evidence="1">
    <location>
        <begin position="1"/>
        <end position="23"/>
    </location>
</feature>
<protein>
    <submittedName>
        <fullName evidence="2">Protein of uncharacterized function (DUF1454)</fullName>
    </submittedName>
</protein>
<evidence type="ECO:0000313" key="2">
    <source>
        <dbReference type="EMBL" id="VEB91993.1"/>
    </source>
</evidence>
<dbReference type="Pfam" id="PF07305">
    <property type="entry name" value="DUF1454"/>
    <property type="match status" value="1"/>
</dbReference>
<evidence type="ECO:0000256" key="1">
    <source>
        <dbReference type="SAM" id="SignalP"/>
    </source>
</evidence>
<dbReference type="RefSeq" id="WP_049011789.1">
    <property type="nucleotide sequence ID" value="NZ_AP025640.1"/>
</dbReference>
<gene>
    <name evidence="2" type="ORF">NCTC11075_03202</name>
</gene>
<dbReference type="Proteomes" id="UP000270272">
    <property type="component" value="Chromosome"/>
</dbReference>
<organism evidence="2 3">
    <name type="scientific">Citrobacter koseri</name>
    <name type="common">Citrobacter diversus</name>
    <dbReference type="NCBI Taxonomy" id="545"/>
    <lineage>
        <taxon>Bacteria</taxon>
        <taxon>Pseudomonadati</taxon>
        <taxon>Pseudomonadota</taxon>
        <taxon>Gammaproteobacteria</taxon>
        <taxon>Enterobacterales</taxon>
        <taxon>Enterobacteriaceae</taxon>
        <taxon>Citrobacter</taxon>
    </lineage>
</organism>